<accession>A0A448TRU2</accession>
<feature type="signal peptide" evidence="1">
    <location>
        <begin position="1"/>
        <end position="24"/>
    </location>
</feature>
<protein>
    <submittedName>
        <fullName evidence="2">Type IV pilus biogenesis/stability protein PilW</fullName>
    </submittedName>
</protein>
<feature type="chain" id="PRO_5019308396" evidence="1">
    <location>
        <begin position="25"/>
        <end position="190"/>
    </location>
</feature>
<dbReference type="Gene3D" id="1.25.40.10">
    <property type="entry name" value="Tetratricopeptide repeat domain"/>
    <property type="match status" value="1"/>
</dbReference>
<dbReference type="InterPro" id="IPR011990">
    <property type="entry name" value="TPR-like_helical_dom_sf"/>
</dbReference>
<dbReference type="OrthoDB" id="9814042at2"/>
<sequence length="190" mass="21430">MLKIKSKLGFIGLVLLSASLTACSNDVASSQDAFNKQAAAKARVDLALGFLTVKNFSEAKRNLDKAASYTPNSPLVSVGYAYFYQLQRNIPLTEKYYQKAINEAPQQGDIKNNYGVFLCETAQYSKAYHQFDLALALPNYYHQMDTYENIAVCAYSEKNMTKFNQYYTKIQKISPNAAKQLQQKLKELSQ</sequence>
<evidence type="ECO:0000256" key="1">
    <source>
        <dbReference type="SAM" id="SignalP"/>
    </source>
</evidence>
<evidence type="ECO:0000313" key="2">
    <source>
        <dbReference type="EMBL" id="VEJ08605.1"/>
    </source>
</evidence>
<dbReference type="Proteomes" id="UP000279799">
    <property type="component" value="Chromosome"/>
</dbReference>
<dbReference type="EMBL" id="LR134510">
    <property type="protein sequence ID" value="VEJ08605.1"/>
    <property type="molecule type" value="Genomic_DNA"/>
</dbReference>
<reference evidence="2 3" key="1">
    <citation type="submission" date="2018-12" db="EMBL/GenBank/DDBJ databases">
        <authorList>
            <consortium name="Pathogen Informatics"/>
        </authorList>
    </citation>
    <scope>NUCLEOTIDE SEQUENCE [LARGE SCALE GENOMIC DNA]</scope>
    <source>
        <strain evidence="2 3">NCTC12871</strain>
    </source>
</reference>
<dbReference type="KEGG" id="adp:NCTC12871_00007"/>
<gene>
    <name evidence="2" type="ORF">NCTC12871_00007</name>
</gene>
<dbReference type="PROSITE" id="PS51257">
    <property type="entry name" value="PROKAR_LIPOPROTEIN"/>
    <property type="match status" value="1"/>
</dbReference>
<proteinExistence type="predicted"/>
<keyword evidence="1" id="KW-0732">Signal</keyword>
<dbReference type="SUPFAM" id="SSF81901">
    <property type="entry name" value="HCP-like"/>
    <property type="match status" value="1"/>
</dbReference>
<evidence type="ECO:0000313" key="3">
    <source>
        <dbReference type="Proteomes" id="UP000279799"/>
    </source>
</evidence>
<name>A0A448TRU2_9PAST</name>
<keyword evidence="3" id="KW-1185">Reference proteome</keyword>
<organism evidence="2 3">
    <name type="scientific">Actinobacillus delphinicola</name>
    <dbReference type="NCBI Taxonomy" id="51161"/>
    <lineage>
        <taxon>Bacteria</taxon>
        <taxon>Pseudomonadati</taxon>
        <taxon>Pseudomonadota</taxon>
        <taxon>Gammaproteobacteria</taxon>
        <taxon>Pasteurellales</taxon>
        <taxon>Pasteurellaceae</taxon>
        <taxon>Actinobacillus</taxon>
    </lineage>
</organism>
<dbReference type="RefSeq" id="WP_126597826.1">
    <property type="nucleotide sequence ID" value="NZ_LR134510.1"/>
</dbReference>
<dbReference type="AlphaFoldDB" id="A0A448TRU2"/>